<feature type="transmembrane region" description="Helical" evidence="7">
    <location>
        <begin position="146"/>
        <end position="165"/>
    </location>
</feature>
<name>W6N2X5_CLOTY</name>
<keyword evidence="4 7" id="KW-0812">Transmembrane</keyword>
<dbReference type="EMBL" id="CBXI010000009">
    <property type="protein sequence ID" value="CDL90753.1"/>
    <property type="molecule type" value="Genomic_DNA"/>
</dbReference>
<evidence type="ECO:0000313" key="10">
    <source>
        <dbReference type="Proteomes" id="UP000019482"/>
    </source>
</evidence>
<evidence type="ECO:0000313" key="9">
    <source>
        <dbReference type="EMBL" id="CDL90753.1"/>
    </source>
</evidence>
<feature type="transmembrane region" description="Helical" evidence="7">
    <location>
        <begin position="209"/>
        <end position="231"/>
    </location>
</feature>
<evidence type="ECO:0000256" key="1">
    <source>
        <dbReference type="ARBA" id="ARBA00004651"/>
    </source>
</evidence>
<evidence type="ECO:0000256" key="5">
    <source>
        <dbReference type="ARBA" id="ARBA00022989"/>
    </source>
</evidence>
<feature type="transmembrane region" description="Helical" evidence="7">
    <location>
        <begin position="90"/>
        <end position="109"/>
    </location>
</feature>
<comment type="subcellular location">
    <subcellularLocation>
        <location evidence="1 7">Cell membrane</location>
        <topology evidence="1 7">Multi-pass membrane protein</topology>
    </subcellularLocation>
</comment>
<dbReference type="AlphaFoldDB" id="W6N2X5"/>
<gene>
    <name evidence="9" type="ORF">CTDIVETGP_0823</name>
</gene>
<feature type="transmembrane region" description="Helical" evidence="7">
    <location>
        <begin position="186"/>
        <end position="203"/>
    </location>
</feature>
<keyword evidence="5 7" id="KW-1133">Transmembrane helix</keyword>
<dbReference type="InterPro" id="IPR000515">
    <property type="entry name" value="MetI-like"/>
</dbReference>
<dbReference type="CDD" id="cd06261">
    <property type="entry name" value="TM_PBP2"/>
    <property type="match status" value="1"/>
</dbReference>
<organism evidence="9 10">
    <name type="scientific">Clostridium tyrobutyricum DIVETGP</name>
    <dbReference type="NCBI Taxonomy" id="1408889"/>
    <lineage>
        <taxon>Bacteria</taxon>
        <taxon>Bacillati</taxon>
        <taxon>Bacillota</taxon>
        <taxon>Clostridia</taxon>
        <taxon>Eubacteriales</taxon>
        <taxon>Clostridiaceae</taxon>
        <taxon>Clostridium</taxon>
    </lineage>
</organism>
<reference evidence="9 10" key="1">
    <citation type="journal article" date="2015" name="Genome Announc.">
        <title>Draft Genome Sequence of Clostridium tyrobutyricum Strain DIVETGP, Isolated from Cow's Milk for Grana Padano Production.</title>
        <authorList>
            <person name="Soggiu A."/>
            <person name="Piras C."/>
            <person name="Gaiarsa S."/>
            <person name="Sassera D."/>
            <person name="Roncada P."/>
            <person name="Bendixen E."/>
            <person name="Brasca M."/>
            <person name="Bonizzi L."/>
        </authorList>
    </citation>
    <scope>NUCLEOTIDE SEQUENCE [LARGE SCALE GENOMIC DNA]</scope>
    <source>
        <strain evidence="9 10">DIVETGP</strain>
    </source>
</reference>
<feature type="transmembrane region" description="Helical" evidence="7">
    <location>
        <begin position="243"/>
        <end position="268"/>
    </location>
</feature>
<sequence>MTAITIKKSSKANSIKKESNWINKLIVFGRRSIALIVFFALWEIAPNIGLINKQFIPPISDILVYLVQMAVDGDLFVHVGASLTRALEGFALAVLVGVPLGFLLGGWFKKFEEILDPLLQVFAKVNPFTLFPIFILFFGIGEVSKVAIIFWVALWPVLFQTINGIKNIDPLLIKGARVMATPKFTLFYKVVLPGAAPLIFAGLKSAVGTAFLMLVAAEMIGASKGLGWLILNAENNYNIVRLYSAAITIAALGLLVSKLLTVLEHLVITWKEDSPTM</sequence>
<dbReference type="OrthoDB" id="9796361at2"/>
<evidence type="ECO:0000256" key="7">
    <source>
        <dbReference type="RuleBase" id="RU363032"/>
    </source>
</evidence>
<accession>W6N2X5</accession>
<dbReference type="SUPFAM" id="SSF161098">
    <property type="entry name" value="MetI-like"/>
    <property type="match status" value="1"/>
</dbReference>
<dbReference type="RefSeq" id="WP_017751326.1">
    <property type="nucleotide sequence ID" value="NZ_CBXI010000009.1"/>
</dbReference>
<evidence type="ECO:0000256" key="3">
    <source>
        <dbReference type="ARBA" id="ARBA00022475"/>
    </source>
</evidence>
<dbReference type="InterPro" id="IPR035906">
    <property type="entry name" value="MetI-like_sf"/>
</dbReference>
<dbReference type="GeneID" id="29419287"/>
<dbReference type="GO" id="GO:0005886">
    <property type="term" value="C:plasma membrane"/>
    <property type="evidence" value="ECO:0007669"/>
    <property type="project" value="UniProtKB-SubCell"/>
</dbReference>
<feature type="transmembrane region" description="Helical" evidence="7">
    <location>
        <begin position="21"/>
        <end position="42"/>
    </location>
</feature>
<comment type="caution">
    <text evidence="9">The sequence shown here is derived from an EMBL/GenBank/DDBJ whole genome shotgun (WGS) entry which is preliminary data.</text>
</comment>
<protein>
    <submittedName>
        <fullName evidence="9">ABC-type nitrate/sulfonate/bicarbonate transport system, permease component</fullName>
    </submittedName>
</protein>
<comment type="similarity">
    <text evidence="7">Belongs to the binding-protein-dependent transport system permease family.</text>
</comment>
<dbReference type="Gene3D" id="1.10.3720.10">
    <property type="entry name" value="MetI-like"/>
    <property type="match status" value="1"/>
</dbReference>
<dbReference type="PROSITE" id="PS50928">
    <property type="entry name" value="ABC_TM1"/>
    <property type="match status" value="1"/>
</dbReference>
<keyword evidence="6 7" id="KW-0472">Membrane</keyword>
<feature type="domain" description="ABC transmembrane type-1" evidence="8">
    <location>
        <begin position="79"/>
        <end position="264"/>
    </location>
</feature>
<evidence type="ECO:0000256" key="2">
    <source>
        <dbReference type="ARBA" id="ARBA00022448"/>
    </source>
</evidence>
<dbReference type="Pfam" id="PF00528">
    <property type="entry name" value="BPD_transp_1"/>
    <property type="match status" value="1"/>
</dbReference>
<proteinExistence type="inferred from homology"/>
<feature type="transmembrane region" description="Helical" evidence="7">
    <location>
        <begin position="121"/>
        <end position="140"/>
    </location>
</feature>
<keyword evidence="3" id="KW-1003">Cell membrane</keyword>
<dbReference type="Proteomes" id="UP000019482">
    <property type="component" value="Unassembled WGS sequence"/>
</dbReference>
<evidence type="ECO:0000256" key="4">
    <source>
        <dbReference type="ARBA" id="ARBA00022692"/>
    </source>
</evidence>
<keyword evidence="10" id="KW-1185">Reference proteome</keyword>
<dbReference type="PANTHER" id="PTHR30151:SF0">
    <property type="entry name" value="ABC TRANSPORTER PERMEASE PROTEIN MJ0413-RELATED"/>
    <property type="match status" value="1"/>
</dbReference>
<evidence type="ECO:0000259" key="8">
    <source>
        <dbReference type="PROSITE" id="PS50928"/>
    </source>
</evidence>
<keyword evidence="2 7" id="KW-0813">Transport</keyword>
<dbReference type="GO" id="GO:0055085">
    <property type="term" value="P:transmembrane transport"/>
    <property type="evidence" value="ECO:0007669"/>
    <property type="project" value="InterPro"/>
</dbReference>
<evidence type="ECO:0000256" key="6">
    <source>
        <dbReference type="ARBA" id="ARBA00023136"/>
    </source>
</evidence>
<dbReference type="PANTHER" id="PTHR30151">
    <property type="entry name" value="ALKANE SULFONATE ABC TRANSPORTER-RELATED, MEMBRANE SUBUNIT"/>
    <property type="match status" value="1"/>
</dbReference>